<evidence type="ECO:0000313" key="8">
    <source>
        <dbReference type="EMBL" id="KKL86499.1"/>
    </source>
</evidence>
<dbReference type="EC" id="2.4.2.1" evidence="3"/>
<evidence type="ECO:0000256" key="2">
    <source>
        <dbReference type="ARBA" id="ARBA00006751"/>
    </source>
</evidence>
<dbReference type="PIRSF" id="PIRSF000477">
    <property type="entry name" value="PurNPase"/>
    <property type="match status" value="1"/>
</dbReference>
<dbReference type="PANTHER" id="PTHR11904:SF9">
    <property type="entry name" value="PURINE NUCLEOSIDE PHOSPHORYLASE-RELATED"/>
    <property type="match status" value="1"/>
</dbReference>
<dbReference type="InterPro" id="IPR000845">
    <property type="entry name" value="Nucleoside_phosphorylase_d"/>
</dbReference>
<dbReference type="Gene3D" id="3.40.50.1580">
    <property type="entry name" value="Nucleoside phosphorylase domain"/>
    <property type="match status" value="1"/>
</dbReference>
<protein>
    <recommendedName>
        <fullName evidence="3">purine-nucleoside phosphorylase</fullName>
        <ecNumber evidence="3">2.4.2.1</ecNumber>
    </recommendedName>
    <alternativeName>
        <fullName evidence="6">Inosine-guanosine phosphorylase</fullName>
    </alternativeName>
</protein>
<dbReference type="InterPro" id="IPR035994">
    <property type="entry name" value="Nucleoside_phosphorylase_sf"/>
</dbReference>
<dbReference type="EMBL" id="LAZR01021098">
    <property type="protein sequence ID" value="KKL86499.1"/>
    <property type="molecule type" value="Genomic_DNA"/>
</dbReference>
<keyword evidence="5" id="KW-0808">Transferase</keyword>
<dbReference type="GO" id="GO:0004731">
    <property type="term" value="F:purine-nucleoside phosphorylase activity"/>
    <property type="evidence" value="ECO:0007669"/>
    <property type="project" value="UniProtKB-EC"/>
</dbReference>
<proteinExistence type="inferred from homology"/>
<dbReference type="NCBIfam" id="TIGR01697">
    <property type="entry name" value="PNPH-PUNA-XAPA"/>
    <property type="match status" value="1"/>
</dbReference>
<accession>A0A0F9FJD6</accession>
<gene>
    <name evidence="8" type="ORF">LCGC14_1944120</name>
</gene>
<reference evidence="8" key="1">
    <citation type="journal article" date="2015" name="Nature">
        <title>Complex archaea that bridge the gap between prokaryotes and eukaryotes.</title>
        <authorList>
            <person name="Spang A."/>
            <person name="Saw J.H."/>
            <person name="Jorgensen S.L."/>
            <person name="Zaremba-Niedzwiedzka K."/>
            <person name="Martijn J."/>
            <person name="Lind A.E."/>
            <person name="van Eijk R."/>
            <person name="Schleper C."/>
            <person name="Guy L."/>
            <person name="Ettema T.J."/>
        </authorList>
    </citation>
    <scope>NUCLEOTIDE SEQUENCE</scope>
</reference>
<evidence type="ECO:0000256" key="1">
    <source>
        <dbReference type="ARBA" id="ARBA00005058"/>
    </source>
</evidence>
<dbReference type="SUPFAM" id="SSF53167">
    <property type="entry name" value="Purine and uridine phosphorylases"/>
    <property type="match status" value="1"/>
</dbReference>
<dbReference type="UniPathway" id="UPA00606"/>
<dbReference type="GO" id="GO:0009116">
    <property type="term" value="P:nucleoside metabolic process"/>
    <property type="evidence" value="ECO:0007669"/>
    <property type="project" value="InterPro"/>
</dbReference>
<sequence length="297" mass="33019">MRIFFSLISIMMFFSSVFADDYFSTYFDKVDTSALYLKEATNANPKLLIVLTAGVEGPIDEMKDIIEVDSKDIPYFPKARAQGHAGKLIFGKLNDKDIVLMKGRYHYYEGNTPQDVVFPYFVLNALGVESVITLNAVGGISQSLNPGDIMLVTDHINQLSENSLRGLSIQFPEKQFIDMTDAYSFEYQALAKNVASVIDIELKEGVYLATQGPNYETKSEVKMFRAFGADAVGMSTVFEVLACNFLKMKVLAFSCITNKAADLHVGNMSHEEVLKSLNQMSPKLSKLTTAIAKEMLN</sequence>
<dbReference type="GO" id="GO:0005737">
    <property type="term" value="C:cytoplasm"/>
    <property type="evidence" value="ECO:0007669"/>
    <property type="project" value="TreeGrafter"/>
</dbReference>
<name>A0A0F9FJD6_9ZZZZ</name>
<dbReference type="CDD" id="cd09009">
    <property type="entry name" value="PNP-EcPNPII_like"/>
    <property type="match status" value="1"/>
</dbReference>
<organism evidence="8">
    <name type="scientific">marine sediment metagenome</name>
    <dbReference type="NCBI Taxonomy" id="412755"/>
    <lineage>
        <taxon>unclassified sequences</taxon>
        <taxon>metagenomes</taxon>
        <taxon>ecological metagenomes</taxon>
    </lineage>
</organism>
<feature type="domain" description="Nucleoside phosphorylase" evidence="7">
    <location>
        <begin position="49"/>
        <end position="292"/>
    </location>
</feature>
<comment type="pathway">
    <text evidence="1">Purine metabolism; purine nucleoside salvage.</text>
</comment>
<comment type="caution">
    <text evidence="8">The sequence shown here is derived from an EMBL/GenBank/DDBJ whole genome shotgun (WGS) entry which is preliminary data.</text>
</comment>
<dbReference type="AlphaFoldDB" id="A0A0F9FJD6"/>
<keyword evidence="4" id="KW-0328">Glycosyltransferase</keyword>
<evidence type="ECO:0000256" key="4">
    <source>
        <dbReference type="ARBA" id="ARBA00022676"/>
    </source>
</evidence>
<evidence type="ECO:0000256" key="6">
    <source>
        <dbReference type="ARBA" id="ARBA00031036"/>
    </source>
</evidence>
<dbReference type="NCBIfam" id="NF006054">
    <property type="entry name" value="PRK08202.1"/>
    <property type="match status" value="1"/>
</dbReference>
<evidence type="ECO:0000256" key="5">
    <source>
        <dbReference type="ARBA" id="ARBA00022679"/>
    </source>
</evidence>
<comment type="similarity">
    <text evidence="2">Belongs to the PNP/MTAP phosphorylase family.</text>
</comment>
<dbReference type="InterPro" id="IPR011268">
    <property type="entry name" value="Purine_phosphorylase"/>
</dbReference>
<evidence type="ECO:0000256" key="3">
    <source>
        <dbReference type="ARBA" id="ARBA00011886"/>
    </source>
</evidence>
<dbReference type="PANTHER" id="PTHR11904">
    <property type="entry name" value="METHYLTHIOADENOSINE/PURINE NUCLEOSIDE PHOSPHORYLASE"/>
    <property type="match status" value="1"/>
</dbReference>
<evidence type="ECO:0000259" key="7">
    <source>
        <dbReference type="Pfam" id="PF01048"/>
    </source>
</evidence>
<dbReference type="Pfam" id="PF01048">
    <property type="entry name" value="PNP_UDP_1"/>
    <property type="match status" value="1"/>
</dbReference>